<keyword evidence="14" id="KW-1185">Reference proteome</keyword>
<keyword evidence="10" id="KW-1133">Transmembrane helix</keyword>
<keyword evidence="2" id="KW-0053">Apoptosis</keyword>
<dbReference type="SUPFAM" id="SSF57586">
    <property type="entry name" value="TNF receptor-like"/>
    <property type="match status" value="1"/>
</dbReference>
<dbReference type="FunFam" id="2.10.50.10:FF:000004">
    <property type="entry name" value="Tumor necrosis factor receptor superfamily member 6"/>
    <property type="match status" value="1"/>
</dbReference>
<evidence type="ECO:0000256" key="2">
    <source>
        <dbReference type="ARBA" id="ARBA00022703"/>
    </source>
</evidence>
<keyword evidence="3" id="KW-0732">Signal</keyword>
<organism evidence="13 14">
    <name type="scientific">Odontophorus gujanensis</name>
    <name type="common">marbled wood quail</name>
    <dbReference type="NCBI Taxonomy" id="886794"/>
    <lineage>
        <taxon>Eukaryota</taxon>
        <taxon>Metazoa</taxon>
        <taxon>Chordata</taxon>
        <taxon>Craniata</taxon>
        <taxon>Vertebrata</taxon>
        <taxon>Euteleostomi</taxon>
        <taxon>Archelosauria</taxon>
        <taxon>Archosauria</taxon>
        <taxon>Dinosauria</taxon>
        <taxon>Saurischia</taxon>
        <taxon>Theropoda</taxon>
        <taxon>Coelurosauria</taxon>
        <taxon>Aves</taxon>
        <taxon>Neognathae</taxon>
        <taxon>Galloanserae</taxon>
        <taxon>Galliformes</taxon>
        <taxon>Odontophoridae</taxon>
        <taxon>Odontophorus</taxon>
    </lineage>
</organism>
<comment type="caution">
    <text evidence="13">The sequence shown here is derived from an EMBL/GenBank/DDBJ whole genome shotgun (WGS) entry which is preliminary data.</text>
</comment>
<keyword evidence="8" id="KW-0325">Glycoprotein</keyword>
<feature type="domain" description="TNFR-Cys" evidence="12">
    <location>
        <begin position="53"/>
        <end position="94"/>
    </location>
</feature>
<protein>
    <submittedName>
        <fullName evidence="13">TR10B factor</fullName>
    </submittedName>
</protein>
<dbReference type="InterPro" id="IPR052491">
    <property type="entry name" value="TNFRSF10"/>
</dbReference>
<dbReference type="InterPro" id="IPR000488">
    <property type="entry name" value="Death_dom"/>
</dbReference>
<accession>A0A7K9Z3H3</accession>
<dbReference type="GO" id="GO:0036462">
    <property type="term" value="P:TRAIL-activated apoptotic signaling pathway"/>
    <property type="evidence" value="ECO:0007669"/>
    <property type="project" value="TreeGrafter"/>
</dbReference>
<feature type="repeat" description="TNFR-Cys" evidence="9">
    <location>
        <begin position="12"/>
        <end position="52"/>
    </location>
</feature>
<dbReference type="GO" id="GO:0043065">
    <property type="term" value="P:positive regulation of apoptotic process"/>
    <property type="evidence" value="ECO:0007669"/>
    <property type="project" value="TreeGrafter"/>
</dbReference>
<dbReference type="Gene3D" id="2.10.50.10">
    <property type="entry name" value="Tumor Necrosis Factor Receptor, subunit A, domain 2"/>
    <property type="match status" value="2"/>
</dbReference>
<evidence type="ECO:0000256" key="7">
    <source>
        <dbReference type="ARBA" id="ARBA00023170"/>
    </source>
</evidence>
<dbReference type="CDD" id="cd08315">
    <property type="entry name" value="Death_TRAILR_DR4_DR5"/>
    <property type="match status" value="1"/>
</dbReference>
<sequence length="320" mass="35837">GTYLANNSTCLPCKKDEYTEYLNDFSKCLGCRICREDQVELSPCVATRNTQCACKNGTFCLPDHPCEMCQKCQTRCPKGQVTIALCTPHSDLKCGPPLDISSSFPMYIITITAPLAVVLGFLLLVLWKCYCNHHGAGEGGSWAAAGTRGPHPSRNRLLRRLGIWDNSCNEQTYQQQQQQLLPAVQGSEVPRAVELEEMPPRTSNPNVETQRKLVPVPGEDPIVLLRRSFNTFVNCVPFPEWKMFGRALDLSENDIYLAEQHDRRSREPFFQMLNTWLNRQGSNASVNTLLETLARIGLGGVADKVASELVKEGYFQYKVS</sequence>
<comment type="caution">
    <text evidence="9">Lacks conserved residue(s) required for the propagation of feature annotation.</text>
</comment>
<dbReference type="PROSITE" id="PS50050">
    <property type="entry name" value="TNFR_NGFR_2"/>
    <property type="match status" value="2"/>
</dbReference>
<dbReference type="AlphaFoldDB" id="A0A7K9Z3H3"/>
<feature type="repeat" description="TNFR-Cys" evidence="9">
    <location>
        <begin position="53"/>
        <end position="94"/>
    </location>
</feature>
<dbReference type="SUPFAM" id="SSF47986">
    <property type="entry name" value="DEATH domain"/>
    <property type="match status" value="1"/>
</dbReference>
<evidence type="ECO:0000256" key="1">
    <source>
        <dbReference type="ARBA" id="ARBA00004370"/>
    </source>
</evidence>
<dbReference type="PANTHER" id="PTHR46330:SF17">
    <property type="entry name" value="TUMOR NECROSIS FACTOR RECEPTOR SUPERFAMILY, MEMBER 10B"/>
    <property type="match status" value="1"/>
</dbReference>
<feature type="non-terminal residue" evidence="13">
    <location>
        <position position="320"/>
    </location>
</feature>
<dbReference type="OrthoDB" id="9417953at2759"/>
<dbReference type="Pfam" id="PF00020">
    <property type="entry name" value="TNFR_c6"/>
    <property type="match status" value="2"/>
</dbReference>
<feature type="disulfide bond" evidence="9">
    <location>
        <begin position="54"/>
        <end position="69"/>
    </location>
</feature>
<feature type="domain" description="Death" evidence="11">
    <location>
        <begin position="240"/>
        <end position="309"/>
    </location>
</feature>
<evidence type="ECO:0000256" key="5">
    <source>
        <dbReference type="ARBA" id="ARBA00023136"/>
    </source>
</evidence>
<feature type="disulfide bond" evidence="9">
    <location>
        <begin position="76"/>
        <end position="94"/>
    </location>
</feature>
<evidence type="ECO:0000256" key="10">
    <source>
        <dbReference type="SAM" id="Phobius"/>
    </source>
</evidence>
<comment type="subcellular location">
    <subcellularLocation>
        <location evidence="1">Membrane</location>
    </subcellularLocation>
</comment>
<dbReference type="GO" id="GO:0004888">
    <property type="term" value="F:transmembrane signaling receptor activity"/>
    <property type="evidence" value="ECO:0007669"/>
    <property type="project" value="UniProtKB-ARBA"/>
</dbReference>
<proteinExistence type="predicted"/>
<dbReference type="Pfam" id="PF00531">
    <property type="entry name" value="Death"/>
    <property type="match status" value="1"/>
</dbReference>
<dbReference type="GO" id="GO:0005886">
    <property type="term" value="C:plasma membrane"/>
    <property type="evidence" value="ECO:0007669"/>
    <property type="project" value="TreeGrafter"/>
</dbReference>
<dbReference type="InterPro" id="IPR034029">
    <property type="entry name" value="TNFRSF10A/B_death"/>
</dbReference>
<feature type="disulfide bond" evidence="9">
    <location>
        <begin position="31"/>
        <end position="44"/>
    </location>
</feature>
<feature type="non-terminal residue" evidence="13">
    <location>
        <position position="1"/>
    </location>
</feature>
<dbReference type="PROSITE" id="PS50017">
    <property type="entry name" value="DEATH_DOMAIN"/>
    <property type="match status" value="1"/>
</dbReference>
<keyword evidence="6 9" id="KW-1015">Disulfide bond</keyword>
<dbReference type="InterPro" id="IPR001368">
    <property type="entry name" value="TNFR/NGFR_Cys_rich_reg"/>
</dbReference>
<name>A0A7K9Z3H3_9GALL</name>
<dbReference type="InterPro" id="IPR034024">
    <property type="entry name" value="TNFRSF10_N"/>
</dbReference>
<evidence type="ECO:0000256" key="8">
    <source>
        <dbReference type="ARBA" id="ARBA00023180"/>
    </source>
</evidence>
<dbReference type="InterPro" id="IPR011029">
    <property type="entry name" value="DEATH-like_dom_sf"/>
</dbReference>
<dbReference type="Gene3D" id="1.10.533.10">
    <property type="entry name" value="Death Domain, Fas"/>
    <property type="match status" value="1"/>
</dbReference>
<keyword evidence="5 10" id="KW-0472">Membrane</keyword>
<dbReference type="SMART" id="SM00208">
    <property type="entry name" value="TNFR"/>
    <property type="match status" value="2"/>
</dbReference>
<keyword evidence="10" id="KW-0812">Transmembrane</keyword>
<keyword evidence="4" id="KW-0677">Repeat</keyword>
<evidence type="ECO:0000313" key="14">
    <source>
        <dbReference type="Proteomes" id="UP000522663"/>
    </source>
</evidence>
<feature type="disulfide bond" evidence="9">
    <location>
        <begin position="34"/>
        <end position="52"/>
    </location>
</feature>
<evidence type="ECO:0000259" key="11">
    <source>
        <dbReference type="PROSITE" id="PS50017"/>
    </source>
</evidence>
<dbReference type="CDD" id="cd10580">
    <property type="entry name" value="TNFRSF10"/>
    <property type="match status" value="1"/>
</dbReference>
<feature type="disulfide bond" evidence="9">
    <location>
        <begin position="13"/>
        <end position="28"/>
    </location>
</feature>
<dbReference type="EMBL" id="VXAB01015756">
    <property type="protein sequence ID" value="NXJ16778.1"/>
    <property type="molecule type" value="Genomic_DNA"/>
</dbReference>
<feature type="domain" description="TNFR-Cys" evidence="12">
    <location>
        <begin position="12"/>
        <end position="52"/>
    </location>
</feature>
<evidence type="ECO:0000256" key="6">
    <source>
        <dbReference type="ARBA" id="ARBA00023157"/>
    </source>
</evidence>
<evidence type="ECO:0000256" key="4">
    <source>
        <dbReference type="ARBA" id="ARBA00022737"/>
    </source>
</evidence>
<dbReference type="Proteomes" id="UP000522663">
    <property type="component" value="Unassembled WGS sequence"/>
</dbReference>
<keyword evidence="7" id="KW-0675">Receptor</keyword>
<dbReference type="SMART" id="SM00005">
    <property type="entry name" value="DEATH"/>
    <property type="match status" value="1"/>
</dbReference>
<evidence type="ECO:0000259" key="12">
    <source>
        <dbReference type="PROSITE" id="PS50050"/>
    </source>
</evidence>
<evidence type="ECO:0000256" key="3">
    <source>
        <dbReference type="ARBA" id="ARBA00022729"/>
    </source>
</evidence>
<dbReference type="GO" id="GO:0009986">
    <property type="term" value="C:cell surface"/>
    <property type="evidence" value="ECO:0007669"/>
    <property type="project" value="TreeGrafter"/>
</dbReference>
<reference evidence="13 14" key="1">
    <citation type="submission" date="2019-09" db="EMBL/GenBank/DDBJ databases">
        <title>Bird 10,000 Genomes (B10K) Project - Family phase.</title>
        <authorList>
            <person name="Zhang G."/>
        </authorList>
    </citation>
    <scope>NUCLEOTIDE SEQUENCE [LARGE SCALE GENOMIC DNA]</scope>
    <source>
        <strain evidence="13">B10K-DU-001-53</strain>
        <tissue evidence="13">Muscle</tissue>
    </source>
</reference>
<evidence type="ECO:0000313" key="13">
    <source>
        <dbReference type="EMBL" id="NXJ16778.1"/>
    </source>
</evidence>
<dbReference type="PANTHER" id="PTHR46330">
    <property type="entry name" value="TUMOR NECROSIS FACTOR RECEPTOR SUPERFAMILY MEMBER 10B"/>
    <property type="match status" value="1"/>
</dbReference>
<feature type="transmembrane region" description="Helical" evidence="10">
    <location>
        <begin position="106"/>
        <end position="127"/>
    </location>
</feature>
<gene>
    <name evidence="13" type="ORF">ODOGUJ_R04292</name>
</gene>
<evidence type="ECO:0000256" key="9">
    <source>
        <dbReference type="PROSITE-ProRule" id="PRU00206"/>
    </source>
</evidence>